<evidence type="ECO:0000313" key="2">
    <source>
        <dbReference type="EMBL" id="MDQ0416252.1"/>
    </source>
</evidence>
<comment type="caution">
    <text evidence="2">The sequence shown here is derived from an EMBL/GenBank/DDBJ whole genome shotgun (WGS) entry which is preliminary data.</text>
</comment>
<name>A0AAJ1TGS1_9BACL</name>
<reference evidence="2 3" key="1">
    <citation type="submission" date="2023-07" db="EMBL/GenBank/DDBJ databases">
        <title>Genomic Encyclopedia of Type Strains, Phase IV (KMG-IV): sequencing the most valuable type-strain genomes for metagenomic binning, comparative biology and taxonomic classification.</title>
        <authorList>
            <person name="Goeker M."/>
        </authorList>
    </citation>
    <scope>NUCLEOTIDE SEQUENCE [LARGE SCALE GENOMIC DNA]</scope>
    <source>
        <strain evidence="2 3">DSM 46876</strain>
    </source>
</reference>
<gene>
    <name evidence="2" type="ORF">J2Z48_000416</name>
</gene>
<sequence length="143" mass="16523">MGSIAIIIAVFAGLFKLFDYILRANNKKPVFTPAINRLEDFMDFIDDDDDEDSPKKKKRHEASSKPIEIQEMKPMHSEPVFPRASEQFRPNPSRLSQGVQQAKITVKPKRIFSPSEVQKAFVHREILGAPRALNPYRSRRYPR</sequence>
<protein>
    <submittedName>
        <fullName evidence="2">Uncharacterized protein</fullName>
    </submittedName>
</protein>
<dbReference type="RefSeq" id="WP_307250545.1">
    <property type="nucleotide sequence ID" value="NZ_JAUSUV010000002.1"/>
</dbReference>
<dbReference type="AlphaFoldDB" id="A0AAJ1TGS1"/>
<dbReference type="EMBL" id="JAUSUV010000002">
    <property type="protein sequence ID" value="MDQ0416252.1"/>
    <property type="molecule type" value="Genomic_DNA"/>
</dbReference>
<evidence type="ECO:0000313" key="3">
    <source>
        <dbReference type="Proteomes" id="UP001238450"/>
    </source>
</evidence>
<evidence type="ECO:0000256" key="1">
    <source>
        <dbReference type="SAM" id="MobiDB-lite"/>
    </source>
</evidence>
<feature type="region of interest" description="Disordered" evidence="1">
    <location>
        <begin position="46"/>
        <end position="68"/>
    </location>
</feature>
<keyword evidence="3" id="KW-1185">Reference proteome</keyword>
<organism evidence="2 3">
    <name type="scientific">Croceifilum oryzae</name>
    <dbReference type="NCBI Taxonomy" id="1553429"/>
    <lineage>
        <taxon>Bacteria</taxon>
        <taxon>Bacillati</taxon>
        <taxon>Bacillota</taxon>
        <taxon>Bacilli</taxon>
        <taxon>Bacillales</taxon>
        <taxon>Thermoactinomycetaceae</taxon>
        <taxon>Croceifilum</taxon>
    </lineage>
</organism>
<accession>A0AAJ1TGS1</accession>
<proteinExistence type="predicted"/>
<dbReference type="Proteomes" id="UP001238450">
    <property type="component" value="Unassembled WGS sequence"/>
</dbReference>